<evidence type="ECO:0000313" key="4">
    <source>
        <dbReference type="RefSeq" id="XP_071911327.1"/>
    </source>
</evidence>
<reference evidence="2" key="1">
    <citation type="journal article" date="2025" name="Foods">
        <title>Unveiling the Microbial Signatures of Arabica Coffee Cherries: Insights into Ripeness Specific Diversity, Functional Traits, and Implications for Quality and Safety.</title>
        <authorList>
            <consortium name="RefSeq"/>
            <person name="Tenea G.N."/>
            <person name="Cifuentes V."/>
            <person name="Reyes P."/>
            <person name="Cevallos-Vallejos M."/>
        </authorList>
    </citation>
    <scope>NUCLEOTIDE SEQUENCE [LARGE SCALE GENOMIC DNA]</scope>
</reference>
<feature type="compositionally biased region" description="Low complexity" evidence="1">
    <location>
        <begin position="148"/>
        <end position="165"/>
    </location>
</feature>
<dbReference type="PANTHER" id="PTHR33257:SF6">
    <property type="entry name" value="OXYSTEROL-BINDING 4B-LIKE PROTEIN"/>
    <property type="match status" value="1"/>
</dbReference>
<feature type="region of interest" description="Disordered" evidence="1">
    <location>
        <begin position="118"/>
        <end position="180"/>
    </location>
</feature>
<reference evidence="3" key="2">
    <citation type="submission" date="2025-04" db="UniProtKB">
        <authorList>
            <consortium name="RefSeq"/>
        </authorList>
    </citation>
    <scope>IDENTIFICATION</scope>
    <source>
        <tissue evidence="3 4">Leaves</tissue>
    </source>
</reference>
<feature type="region of interest" description="Disordered" evidence="1">
    <location>
        <begin position="50"/>
        <end position="72"/>
    </location>
</feature>
<organism evidence="2 3">
    <name type="scientific">Coffea arabica</name>
    <name type="common">Arabian coffee</name>
    <dbReference type="NCBI Taxonomy" id="13443"/>
    <lineage>
        <taxon>Eukaryota</taxon>
        <taxon>Viridiplantae</taxon>
        <taxon>Streptophyta</taxon>
        <taxon>Embryophyta</taxon>
        <taxon>Tracheophyta</taxon>
        <taxon>Spermatophyta</taxon>
        <taxon>Magnoliopsida</taxon>
        <taxon>eudicotyledons</taxon>
        <taxon>Gunneridae</taxon>
        <taxon>Pentapetalae</taxon>
        <taxon>asterids</taxon>
        <taxon>lamiids</taxon>
        <taxon>Gentianales</taxon>
        <taxon>Rubiaceae</taxon>
        <taxon>Ixoroideae</taxon>
        <taxon>Gardenieae complex</taxon>
        <taxon>Bertiereae - Coffeeae clade</taxon>
        <taxon>Coffeeae</taxon>
        <taxon>Coffea</taxon>
    </lineage>
</organism>
<protein>
    <submittedName>
        <fullName evidence="3">Uncharacterized protein LOC113696116</fullName>
    </submittedName>
</protein>
<dbReference type="Proteomes" id="UP001652660">
    <property type="component" value="Chromosome 6e"/>
</dbReference>
<proteinExistence type="predicted"/>
<gene>
    <name evidence="3 4" type="primary">LOC113696116</name>
</gene>
<dbReference type="GeneID" id="113696116"/>
<evidence type="ECO:0000256" key="1">
    <source>
        <dbReference type="SAM" id="MobiDB-lite"/>
    </source>
</evidence>
<dbReference type="AlphaFoldDB" id="A0A6P6SYZ0"/>
<name>A0A6P6SYZ0_COFAR</name>
<evidence type="ECO:0000313" key="2">
    <source>
        <dbReference type="Proteomes" id="UP001652660"/>
    </source>
</evidence>
<dbReference type="PANTHER" id="PTHR33257">
    <property type="entry name" value="OS05G0165500 PROTEIN"/>
    <property type="match status" value="1"/>
</dbReference>
<keyword evidence="2" id="KW-1185">Reference proteome</keyword>
<accession>A0A6P6SYZ0</accession>
<evidence type="ECO:0000313" key="3">
    <source>
        <dbReference type="RefSeq" id="XP_027071259.1"/>
    </source>
</evidence>
<sequence length="387" mass="43727">MNSKIRNDEQKKPSSVLQSDGVYFNRILSRESSVGQSSRIYYRRPEGVPFRWEMQPGTPKNLPEDEELPPLSPPPLAQSLGLPKPCVDQPKHPDHSKIWFWRKTKIIYRNRKVKNQTSVRTDADVPGLNQNGQIFQLGDQSDGDFVASSNKSCTSSSSSSYSSNSQAMESTSNRKESVEGPFCCSRWDNSAILDEGDRKVYYCRVHETAFAAENDGSLVGNRILCRVSSVDQSFRSYYRSSEGVPFRWEMQPGTPKHPPENELIPPPSPPPAVQSLGLPLPKLNFHEESAKTTNGFKLSRMGWFWINKKKMQRTEKVGEISLRRDLNATESCCSDDKGPEWSDCDSVPRSSSASAIVVPKSHSLMKLSELRRDLFSSKYFCFNPRNT</sequence>
<dbReference type="RefSeq" id="XP_027071259.1">
    <property type="nucleotide sequence ID" value="XM_027215458.1"/>
</dbReference>
<dbReference type="RefSeq" id="XP_071911327.1">
    <property type="nucleotide sequence ID" value="XM_072055226.1"/>
</dbReference>
<dbReference type="OrthoDB" id="1684445at2759"/>